<name>A0A7T3V4T5_9SPIR</name>
<feature type="binding site" evidence="14">
    <location>
        <position position="179"/>
    </location>
    <ligand>
        <name>substrate</name>
    </ligand>
</feature>
<dbReference type="Proteomes" id="UP000595224">
    <property type="component" value="Chromosome"/>
</dbReference>
<evidence type="ECO:0000256" key="10">
    <source>
        <dbReference type="HAMAP-Rule" id="MF_02227"/>
    </source>
</evidence>
<comment type="cofactor">
    <cofactor evidence="10 13">
        <name>a divalent metal cation</name>
        <dbReference type="ChEBI" id="CHEBI:60240"/>
    </cofactor>
    <text evidence="10 13">Binds 1 divalent metal cation per subunit.</text>
</comment>
<gene>
    <name evidence="10 15" type="primary">rpe</name>
    <name evidence="15" type="ORF">IWA51_08010</name>
</gene>
<dbReference type="CDD" id="cd00429">
    <property type="entry name" value="RPE"/>
    <property type="match status" value="1"/>
</dbReference>
<comment type="cofactor">
    <cofactor evidence="2">
        <name>Mn(2+)</name>
        <dbReference type="ChEBI" id="CHEBI:29035"/>
    </cofactor>
</comment>
<organism evidence="15 16">
    <name type="scientific">Treponema peruense</name>
    <dbReference type="NCBI Taxonomy" id="2787628"/>
    <lineage>
        <taxon>Bacteria</taxon>
        <taxon>Pseudomonadati</taxon>
        <taxon>Spirochaetota</taxon>
        <taxon>Spirochaetia</taxon>
        <taxon>Spirochaetales</taxon>
        <taxon>Treponemataceae</taxon>
        <taxon>Treponema</taxon>
    </lineage>
</organism>
<evidence type="ECO:0000256" key="1">
    <source>
        <dbReference type="ARBA" id="ARBA00001782"/>
    </source>
</evidence>
<evidence type="ECO:0000256" key="4">
    <source>
        <dbReference type="ARBA" id="ARBA00001947"/>
    </source>
</evidence>
<evidence type="ECO:0000256" key="14">
    <source>
        <dbReference type="PIRSR" id="PIRSR001461-3"/>
    </source>
</evidence>
<feature type="binding site" evidence="10 14">
    <location>
        <position position="68"/>
    </location>
    <ligand>
        <name>substrate</name>
    </ligand>
</feature>
<dbReference type="InterPro" id="IPR011060">
    <property type="entry name" value="RibuloseP-bd_barrel"/>
</dbReference>
<keyword evidence="10 11" id="KW-0119">Carbohydrate metabolism</keyword>
<keyword evidence="13" id="KW-0464">Manganese</keyword>
<dbReference type="Pfam" id="PF00834">
    <property type="entry name" value="Ribul_P_3_epim"/>
    <property type="match status" value="1"/>
</dbReference>
<feature type="binding site" evidence="10 14">
    <location>
        <position position="10"/>
    </location>
    <ligand>
        <name>substrate</name>
    </ligand>
</feature>
<feature type="binding site" evidence="10 13">
    <location>
        <position position="35"/>
    </location>
    <ligand>
        <name>a divalent metal cation</name>
        <dbReference type="ChEBI" id="CHEBI:60240"/>
    </ligand>
</feature>
<dbReference type="AlphaFoldDB" id="A0A7T3V4T5"/>
<comment type="pathway">
    <text evidence="10">Carbohydrate degradation.</text>
</comment>
<feature type="binding site" evidence="10 13">
    <location>
        <position position="68"/>
    </location>
    <ligand>
        <name>a divalent metal cation</name>
        <dbReference type="ChEBI" id="CHEBI:60240"/>
    </ligand>
</feature>
<comment type="similarity">
    <text evidence="6 10 11">Belongs to the ribulose-phosphate 3-epimerase family.</text>
</comment>
<dbReference type="EC" id="5.1.3.1" evidence="7 10"/>
<keyword evidence="16" id="KW-1185">Reference proteome</keyword>
<evidence type="ECO:0000256" key="13">
    <source>
        <dbReference type="PIRSR" id="PIRSR001461-2"/>
    </source>
</evidence>
<evidence type="ECO:0000313" key="15">
    <source>
        <dbReference type="EMBL" id="QQA00220.1"/>
    </source>
</evidence>
<keyword evidence="13" id="KW-0862">Zinc</keyword>
<comment type="catalytic activity">
    <reaction evidence="1 10 11">
        <text>D-ribulose 5-phosphate = D-xylulose 5-phosphate</text>
        <dbReference type="Rhea" id="RHEA:13677"/>
        <dbReference type="ChEBI" id="CHEBI:57737"/>
        <dbReference type="ChEBI" id="CHEBI:58121"/>
        <dbReference type="EC" id="5.1.3.1"/>
    </reaction>
</comment>
<comment type="caution">
    <text evidence="10">Lacks conserved residue(s) required for the propagation of feature annotation.</text>
</comment>
<dbReference type="GO" id="GO:0005737">
    <property type="term" value="C:cytoplasm"/>
    <property type="evidence" value="ECO:0007669"/>
    <property type="project" value="UniProtKB-ARBA"/>
</dbReference>
<dbReference type="GO" id="GO:0019323">
    <property type="term" value="P:pentose catabolic process"/>
    <property type="evidence" value="ECO:0007669"/>
    <property type="project" value="UniProtKB-UniRule"/>
</dbReference>
<keyword evidence="13" id="KW-0170">Cobalt</keyword>
<evidence type="ECO:0000256" key="8">
    <source>
        <dbReference type="ARBA" id="ARBA00022723"/>
    </source>
</evidence>
<dbReference type="SUPFAM" id="SSF51366">
    <property type="entry name" value="Ribulose-phoshate binding barrel"/>
    <property type="match status" value="1"/>
</dbReference>
<evidence type="ECO:0000313" key="16">
    <source>
        <dbReference type="Proteomes" id="UP000595224"/>
    </source>
</evidence>
<dbReference type="InterPro" id="IPR000056">
    <property type="entry name" value="Ribul_P_3_epim-like"/>
</dbReference>
<dbReference type="GO" id="GO:0006098">
    <property type="term" value="P:pentose-phosphate shunt"/>
    <property type="evidence" value="ECO:0007669"/>
    <property type="project" value="UniProtKB-UniRule"/>
</dbReference>
<accession>A0A7T3V4T5</accession>
<proteinExistence type="inferred from homology"/>
<evidence type="ECO:0000256" key="6">
    <source>
        <dbReference type="ARBA" id="ARBA00009541"/>
    </source>
</evidence>
<dbReference type="InterPro" id="IPR013785">
    <property type="entry name" value="Aldolase_TIM"/>
</dbReference>
<reference evidence="15 16" key="1">
    <citation type="submission" date="2020-11" db="EMBL/GenBank/DDBJ databases">
        <title>Treponema Peruensis nv. sp., first commensal Treponema isolated from human feces.</title>
        <authorList>
            <person name="Belkhou C."/>
            <person name="Raes J."/>
        </authorList>
    </citation>
    <scope>NUCLEOTIDE SEQUENCE [LARGE SCALE GENOMIC DNA]</scope>
    <source>
        <strain evidence="15 16">RCC2812</strain>
    </source>
</reference>
<dbReference type="NCBIfam" id="NF004076">
    <property type="entry name" value="PRK05581.1-4"/>
    <property type="match status" value="1"/>
</dbReference>
<feature type="binding site" evidence="14">
    <location>
        <begin position="144"/>
        <end position="147"/>
    </location>
    <ligand>
        <name>substrate</name>
    </ligand>
</feature>
<feature type="binding site" evidence="10">
    <location>
        <begin position="177"/>
        <end position="179"/>
    </location>
    <ligand>
        <name>substrate</name>
    </ligand>
</feature>
<keyword evidence="9 10" id="KW-0413">Isomerase</keyword>
<dbReference type="InterPro" id="IPR026019">
    <property type="entry name" value="Ribul_P_3_epim"/>
</dbReference>
<comment type="function">
    <text evidence="10">Catalyzes the reversible epimerization of D-ribulose 5-phosphate to D-xylulose 5-phosphate.</text>
</comment>
<comment type="cofactor">
    <cofactor evidence="4">
        <name>Zn(2+)</name>
        <dbReference type="ChEBI" id="CHEBI:29105"/>
    </cofactor>
</comment>
<feature type="active site" description="Proton donor" evidence="10 12">
    <location>
        <position position="177"/>
    </location>
</feature>
<keyword evidence="8 10" id="KW-0479">Metal-binding</keyword>
<dbReference type="FunFam" id="3.20.20.70:FF:000004">
    <property type="entry name" value="Ribulose-phosphate 3-epimerase"/>
    <property type="match status" value="1"/>
</dbReference>
<evidence type="ECO:0000256" key="12">
    <source>
        <dbReference type="PIRSR" id="PIRSR001461-1"/>
    </source>
</evidence>
<dbReference type="RefSeq" id="WP_177528944.1">
    <property type="nucleotide sequence ID" value="NZ_CBCSHE010000001.1"/>
</dbReference>
<feature type="binding site" evidence="10 14">
    <location>
        <begin position="199"/>
        <end position="200"/>
    </location>
    <ligand>
        <name>substrate</name>
    </ligand>
</feature>
<evidence type="ECO:0000256" key="7">
    <source>
        <dbReference type="ARBA" id="ARBA00013188"/>
    </source>
</evidence>
<feature type="active site" description="Proton acceptor" evidence="10 12">
    <location>
        <position position="37"/>
    </location>
</feature>
<evidence type="ECO:0000256" key="11">
    <source>
        <dbReference type="PIRNR" id="PIRNR001461"/>
    </source>
</evidence>
<feature type="binding site" evidence="10 13">
    <location>
        <position position="37"/>
    </location>
    <ligand>
        <name>a divalent metal cation</name>
        <dbReference type="ChEBI" id="CHEBI:60240"/>
    </ligand>
</feature>
<comment type="cofactor">
    <cofactor evidence="5">
        <name>Fe(2+)</name>
        <dbReference type="ChEBI" id="CHEBI:29033"/>
    </cofactor>
</comment>
<evidence type="ECO:0000256" key="3">
    <source>
        <dbReference type="ARBA" id="ARBA00001941"/>
    </source>
</evidence>
<evidence type="ECO:0000256" key="9">
    <source>
        <dbReference type="ARBA" id="ARBA00023235"/>
    </source>
</evidence>
<protein>
    <recommendedName>
        <fullName evidence="7 10">Ribulose-phosphate 3-epimerase</fullName>
        <ecNumber evidence="7 10">5.1.3.1</ecNumber>
    </recommendedName>
</protein>
<dbReference type="GO" id="GO:0046872">
    <property type="term" value="F:metal ion binding"/>
    <property type="evidence" value="ECO:0007669"/>
    <property type="project" value="UniProtKB-UniRule"/>
</dbReference>
<dbReference type="EMBL" id="CP064936">
    <property type="protein sequence ID" value="QQA00220.1"/>
    <property type="molecule type" value="Genomic_DNA"/>
</dbReference>
<comment type="cofactor">
    <cofactor evidence="3">
        <name>Co(2+)</name>
        <dbReference type="ChEBI" id="CHEBI:48828"/>
    </cofactor>
</comment>
<dbReference type="HAMAP" id="MF_02227">
    <property type="entry name" value="RPE"/>
    <property type="match status" value="1"/>
</dbReference>
<dbReference type="GO" id="GO:0004750">
    <property type="term" value="F:D-ribulose-phosphate 3-epimerase activity"/>
    <property type="evidence" value="ECO:0007669"/>
    <property type="project" value="UniProtKB-UniRule"/>
</dbReference>
<dbReference type="PIRSF" id="PIRSF001461">
    <property type="entry name" value="RPE"/>
    <property type="match status" value="1"/>
</dbReference>
<sequence>MKSNVMLSPSLLSADFSNLAGAVGTIKENSGSLVHIDVMDGHFVPQVTYGQPVIASVRKCTDLPFDVHLMVEHPESSISSYIDAGADWVTFHIEATCHADRCVQIIHERGKKAGIALCPATPVSAIETLLPFVDLVLVMTVNPGWGGQKLIPYTVEKVRKLADIKRKEGFDYKISVDGGINSSTLPSVIDAGTDIVVSGSSFFKGELKWE</sequence>
<feature type="binding site" evidence="10 13">
    <location>
        <position position="177"/>
    </location>
    <ligand>
        <name>a divalent metal cation</name>
        <dbReference type="ChEBI" id="CHEBI:60240"/>
    </ligand>
</feature>
<evidence type="ECO:0000256" key="5">
    <source>
        <dbReference type="ARBA" id="ARBA00001954"/>
    </source>
</evidence>
<dbReference type="NCBIfam" id="TIGR01163">
    <property type="entry name" value="rpe"/>
    <property type="match status" value="1"/>
</dbReference>
<evidence type="ECO:0000256" key="2">
    <source>
        <dbReference type="ARBA" id="ARBA00001936"/>
    </source>
</evidence>
<dbReference type="PANTHER" id="PTHR11749">
    <property type="entry name" value="RIBULOSE-5-PHOSPHATE-3-EPIMERASE"/>
    <property type="match status" value="1"/>
</dbReference>
<dbReference type="Gene3D" id="3.20.20.70">
    <property type="entry name" value="Aldolase class I"/>
    <property type="match status" value="1"/>
</dbReference>
<dbReference type="KEGG" id="tper:IWA51_08010"/>